<feature type="domain" description="CABIT" evidence="3">
    <location>
        <begin position="275"/>
        <end position="511"/>
    </location>
</feature>
<evidence type="ECO:0000256" key="1">
    <source>
        <dbReference type="ARBA" id="ARBA00006414"/>
    </source>
</evidence>
<comment type="similarity">
    <text evidence="1">Belongs to the themis family.</text>
</comment>
<dbReference type="InterPro" id="IPR025946">
    <property type="entry name" value="CABIT_dom"/>
</dbReference>
<feature type="domain" description="CABIT" evidence="3">
    <location>
        <begin position="17"/>
        <end position="254"/>
    </location>
</feature>
<protein>
    <recommendedName>
        <fullName evidence="3">CABIT domain-containing protein</fullName>
    </recommendedName>
</protein>
<dbReference type="GO" id="GO:0005737">
    <property type="term" value="C:cytoplasm"/>
    <property type="evidence" value="ECO:0007669"/>
    <property type="project" value="TreeGrafter"/>
</dbReference>
<dbReference type="GeneTree" id="ENSGT00530000063770"/>
<accession>A0AAY4CVZ8</accession>
<dbReference type="Ensembl" id="ENSDCDT00010046867.1">
    <property type="protein sequence ID" value="ENSDCDP00010037308.1"/>
    <property type="gene ID" value="ENSDCDG00010024342.1"/>
</dbReference>
<sequence length="666" mass="75499">MAMTLNEFTRSMDPRSLPRVLQIQSGIYVQGSVYELHGRECCLSNGELIKVIDISITRFIAKGANDLRVDLALDYPGLFKIVADKQPYFSVREIADSVHVSSHRLGQPVFYTSTELKSAEGTIKAGENFRITGLEAEKEPGHLHCELTKKEARHGFTLSLALEGQFYECEDNQFYTLKELAECKIFKGRERTVTRAKSLPKREDVLHDPLENYSGELSLTPVHEIQAVMKYRKEVVLIPPNLDVEVVDVTEHHDAASFVQPLTLRDVFAKPAELFPVVADVIEMPFHVHEELDLLCRSKKIVIHRAYEAKRMLASEMCRDAQRHFLIPMSYNGRFKRRPREFPTAYDLKMARSNSEQLHVVATRAFESHYDNLCSVVIGDQYLIKKSKSTNEHKGGDDHVSESLACMKIEGKNYESVLIPMFIEGGFVEVLHDKKQYTITDVCQTFPLPFNVKVSVRDLTLKEDVLAGASGLQIEEEITDPCLLISTPDLSKCCEVPVNRTHMTVQLLQNWQNPGICSEASGHSLVEEIGEDIYYTLRRYAQATLRPPPRPPKKPREPPKSSAKPKPPRHKKPNSSTCPEQSPHVTSPKEPSLVLSTTQQNKNSPASGNERSVSPFSLPNPEQQKVDSKEDYPKAVAEDEDNVDDDIHEYEYIDEDELNLIREKFL</sequence>
<name>A0AAY4CVZ8_9TELE</name>
<feature type="compositionally biased region" description="Polar residues" evidence="2">
    <location>
        <begin position="594"/>
        <end position="623"/>
    </location>
</feature>
<dbReference type="RefSeq" id="XP_028808881.1">
    <property type="nucleotide sequence ID" value="XM_028953048.1"/>
</dbReference>
<dbReference type="PANTHER" id="PTHR15215">
    <property type="entry name" value="CABIT DOMAIN-CONTAINING PROTEIN"/>
    <property type="match status" value="1"/>
</dbReference>
<proteinExistence type="inferred from homology"/>
<dbReference type="AlphaFoldDB" id="A0AAY4CVZ8"/>
<dbReference type="InterPro" id="IPR039671">
    <property type="entry name" value="THEMIS"/>
</dbReference>
<gene>
    <name evidence="4" type="primary">THEMIS</name>
</gene>
<dbReference type="PANTHER" id="PTHR15215:SF1">
    <property type="entry name" value="PROTEIN THEMIS"/>
    <property type="match status" value="1"/>
</dbReference>
<dbReference type="Proteomes" id="UP000694580">
    <property type="component" value="Chromosome 14"/>
</dbReference>
<dbReference type="GeneID" id="114763392"/>
<organism evidence="4 5">
    <name type="scientific">Denticeps clupeoides</name>
    <name type="common">denticle herring</name>
    <dbReference type="NCBI Taxonomy" id="299321"/>
    <lineage>
        <taxon>Eukaryota</taxon>
        <taxon>Metazoa</taxon>
        <taxon>Chordata</taxon>
        <taxon>Craniata</taxon>
        <taxon>Vertebrata</taxon>
        <taxon>Euteleostomi</taxon>
        <taxon>Actinopterygii</taxon>
        <taxon>Neopterygii</taxon>
        <taxon>Teleostei</taxon>
        <taxon>Clupei</taxon>
        <taxon>Clupeiformes</taxon>
        <taxon>Denticipitoidei</taxon>
        <taxon>Denticipitidae</taxon>
        <taxon>Denticeps</taxon>
    </lineage>
</organism>
<reference evidence="4" key="3">
    <citation type="submission" date="2025-09" db="UniProtKB">
        <authorList>
            <consortium name="Ensembl"/>
        </authorList>
    </citation>
    <scope>IDENTIFICATION</scope>
</reference>
<feature type="region of interest" description="Disordered" evidence="2">
    <location>
        <begin position="542"/>
        <end position="646"/>
    </location>
</feature>
<evidence type="ECO:0000259" key="3">
    <source>
        <dbReference type="Pfam" id="PF12736"/>
    </source>
</evidence>
<evidence type="ECO:0000256" key="2">
    <source>
        <dbReference type="SAM" id="MobiDB-lite"/>
    </source>
</evidence>
<feature type="compositionally biased region" description="Basic and acidic residues" evidence="2">
    <location>
        <begin position="624"/>
        <end position="637"/>
    </location>
</feature>
<evidence type="ECO:0000313" key="5">
    <source>
        <dbReference type="Proteomes" id="UP000694580"/>
    </source>
</evidence>
<keyword evidence="5" id="KW-1185">Reference proteome</keyword>
<evidence type="ECO:0000313" key="4">
    <source>
        <dbReference type="Ensembl" id="ENSDCDP00010037308.1"/>
    </source>
</evidence>
<dbReference type="Pfam" id="PF12736">
    <property type="entry name" value="CABIT"/>
    <property type="match status" value="2"/>
</dbReference>
<dbReference type="GO" id="GO:0005634">
    <property type="term" value="C:nucleus"/>
    <property type="evidence" value="ECO:0007669"/>
    <property type="project" value="TreeGrafter"/>
</dbReference>
<dbReference type="GO" id="GO:0050852">
    <property type="term" value="P:T cell receptor signaling pathway"/>
    <property type="evidence" value="ECO:0007669"/>
    <property type="project" value="TreeGrafter"/>
</dbReference>
<reference evidence="4 5" key="1">
    <citation type="submission" date="2020-06" db="EMBL/GenBank/DDBJ databases">
        <authorList>
            <consortium name="Wellcome Sanger Institute Data Sharing"/>
        </authorList>
    </citation>
    <scope>NUCLEOTIDE SEQUENCE [LARGE SCALE GENOMIC DNA]</scope>
</reference>
<reference evidence="4" key="2">
    <citation type="submission" date="2025-08" db="UniProtKB">
        <authorList>
            <consortium name="Ensembl"/>
        </authorList>
    </citation>
    <scope>IDENTIFICATION</scope>
</reference>